<dbReference type="GO" id="GO:0016020">
    <property type="term" value="C:membrane"/>
    <property type="evidence" value="ECO:0007669"/>
    <property type="project" value="UniProtKB-SubCell"/>
</dbReference>
<feature type="region of interest" description="Disordered" evidence="6">
    <location>
        <begin position="346"/>
        <end position="379"/>
    </location>
</feature>
<feature type="transmembrane region" description="Helical" evidence="7">
    <location>
        <begin position="146"/>
        <end position="169"/>
    </location>
</feature>
<feature type="transmembrane region" description="Helical" evidence="7">
    <location>
        <begin position="62"/>
        <end position="80"/>
    </location>
</feature>
<evidence type="ECO:0000256" key="2">
    <source>
        <dbReference type="ARBA" id="ARBA00007802"/>
    </source>
</evidence>
<dbReference type="AlphaFoldDB" id="I3W071"/>
<dbReference type="InterPro" id="IPR007688">
    <property type="entry name" value="Conjugal_tfr_TrbL/VirB6"/>
</dbReference>
<dbReference type="EMBL" id="JQ418523">
    <property type="protein sequence ID" value="AFK88998.1"/>
    <property type="molecule type" value="Genomic_DNA"/>
</dbReference>
<organism evidence="8">
    <name type="scientific">Acetobacter pasteurianus</name>
    <name type="common">Acetobacter turbidans</name>
    <dbReference type="NCBI Taxonomy" id="438"/>
    <lineage>
        <taxon>Bacteria</taxon>
        <taxon>Pseudomonadati</taxon>
        <taxon>Pseudomonadota</taxon>
        <taxon>Alphaproteobacteria</taxon>
        <taxon>Acetobacterales</taxon>
        <taxon>Acetobacteraceae</taxon>
        <taxon>Acetobacter</taxon>
    </lineage>
</organism>
<keyword evidence="8" id="KW-0614">Plasmid</keyword>
<evidence type="ECO:0000256" key="3">
    <source>
        <dbReference type="ARBA" id="ARBA00022692"/>
    </source>
</evidence>
<evidence type="ECO:0000313" key="8">
    <source>
        <dbReference type="EMBL" id="AFK88998.1"/>
    </source>
</evidence>
<dbReference type="GO" id="GO:0030255">
    <property type="term" value="P:protein secretion by the type IV secretion system"/>
    <property type="evidence" value="ECO:0007669"/>
    <property type="project" value="InterPro"/>
</dbReference>
<feature type="compositionally biased region" description="Pro residues" evidence="6">
    <location>
        <begin position="362"/>
        <end position="379"/>
    </location>
</feature>
<feature type="transmembrane region" description="Helical" evidence="7">
    <location>
        <begin position="207"/>
        <end position="231"/>
    </location>
</feature>
<comment type="similarity">
    <text evidence="2">Belongs to the TrbL/VirB6 family.</text>
</comment>
<proteinExistence type="inferred from homology"/>
<sequence length="379" mass="39473">MSLANALTPIGSFIIKFDTEINTAQLTAVSGLVAIMNRPLLAAAIIYLAIEGWKVAAGDLQRINSLTFTFAKFLVIFYLATDLTNFNQWIVGYWEHGFTEAITSAVTANDNQMTSINGVAGAIDQLWNDMWLRVAHIMKNAAWTDVASRGMALLTAAIGSFGLILIAGVYLIARFLFAIVVVLGPVCIGCAMFPTTRPIFERWIGKGVSMIVLQVAAVITMQIVLIGAADWAHDNSPLATGGVGGMLENELSFAVWICLGAFAIYSLPTLAYSIGTGIAVSFAPIVASALAAATGLMALKNGGPVEFLEGAGGGEGGNDGSSGGGGDYSLDLSQARLESAATNSMLTGSDTGLLGGSNGYLPAPPPALPPPPRRLPSPE</sequence>
<name>I3W071_ACEPA</name>
<feature type="transmembrane region" description="Helical" evidence="7">
    <location>
        <begin position="26"/>
        <end position="50"/>
    </location>
</feature>
<evidence type="ECO:0000256" key="6">
    <source>
        <dbReference type="SAM" id="MobiDB-lite"/>
    </source>
</evidence>
<accession>I3W071</accession>
<feature type="transmembrane region" description="Helical" evidence="7">
    <location>
        <begin position="278"/>
        <end position="299"/>
    </location>
</feature>
<feature type="compositionally biased region" description="Gly residues" evidence="6">
    <location>
        <begin position="310"/>
        <end position="327"/>
    </location>
</feature>
<evidence type="ECO:0000256" key="7">
    <source>
        <dbReference type="SAM" id="Phobius"/>
    </source>
</evidence>
<feature type="transmembrane region" description="Helical" evidence="7">
    <location>
        <begin position="251"/>
        <end position="271"/>
    </location>
</feature>
<protein>
    <submittedName>
        <fullName evidence="8">Inner membrane protein of type IV secretion of T-DNA complex, VirB6</fullName>
    </submittedName>
</protein>
<keyword evidence="5 7" id="KW-0472">Membrane</keyword>
<evidence type="ECO:0000256" key="1">
    <source>
        <dbReference type="ARBA" id="ARBA00004141"/>
    </source>
</evidence>
<evidence type="ECO:0000256" key="5">
    <source>
        <dbReference type="ARBA" id="ARBA00023136"/>
    </source>
</evidence>
<comment type="subcellular location">
    <subcellularLocation>
        <location evidence="1">Membrane</location>
        <topology evidence="1">Multi-pass membrane protein</topology>
    </subcellularLocation>
</comment>
<geneLocation type="plasmid" evidence="8">
    <name>pAC258-29</name>
</geneLocation>
<dbReference type="RefSeq" id="WP_015062348.1">
    <property type="nucleotide sequence ID" value="NC_019337.1"/>
</dbReference>
<dbReference type="Pfam" id="PF04610">
    <property type="entry name" value="TrbL"/>
    <property type="match status" value="1"/>
</dbReference>
<feature type="region of interest" description="Disordered" evidence="6">
    <location>
        <begin position="310"/>
        <end position="330"/>
    </location>
</feature>
<keyword evidence="3 7" id="KW-0812">Transmembrane</keyword>
<evidence type="ECO:0000256" key="4">
    <source>
        <dbReference type="ARBA" id="ARBA00022989"/>
    </source>
</evidence>
<reference evidence="8" key="1">
    <citation type="submission" date="2012-01" db="EMBL/GenBank/DDBJ databases">
        <authorList>
            <person name="Summers A.O."/>
            <person name="Wireman J."/>
        </authorList>
    </citation>
    <scope>NUCLEOTIDE SEQUENCE</scope>
    <source>
        <strain evidence="8">AC2-58</strain>
        <plasmid evidence="8">pAC258-29</plasmid>
    </source>
</reference>
<keyword evidence="4 7" id="KW-1133">Transmembrane helix</keyword>
<feature type="transmembrane region" description="Helical" evidence="7">
    <location>
        <begin position="175"/>
        <end position="195"/>
    </location>
</feature>